<sequence length="687" mass="75847">MSTPGARGPLVSATVNTISIALLLSLSLITFGYQRALLPLYGSAATEHHLNKIVWLVCIVGTFMPALPAWPSLLLGGVLLCGMPQTAYWVAVYTGQMGDVIWGPVITHLSVLAPVLLLGVAVVKVLQTENDTAAMMGAPVQAITLPVCRMAIMTLQELWPLVPFIQETSETDIFTYLGCGTIALWALSPLIPSFPQVVPTPSNPSAQPKRRPQSSTSKDYWRLAVLPLVPYLLNNIQSPTLPKPLLEPFIHPTAPMQILSSVRSPYSGVILVGEVLPPTPEELEVGNIIEPRSLRYLRAGHSLLGGVWIGDRVYRKDGLGPLAFDQDLTPLGDSIYSAFVTQEAVRLVIMEEESVQQNALIIGLGTGISASALIQHNISTTIVEIDPAVYEAATRYFGLVVPEPEKVFLTDARGWVISKTHTETQGVSDITDTRPTPTFDIVIHDCFSGGGVPSHLFTQPFWEDLRKLVKPDGVVAVNFAGKLASDSSRAVILTLKQVFSQCRAFHDSMKGLSEEELKTEFVNWVFFCTPSAKPLAFRAATESDYLNSYLRERVLSTLPEHEINLDLVIGDLNENDQRKYVLTDERNPLGNWQAQEALHHWKLMRESTLIFIPVFRKRTCTASIVLDVGNVRIRPQYCAVSLHRPSRRAVRWIPPFVGDRIADVLLHFSHLRTSTALDALTWHPTQE</sequence>
<dbReference type="OrthoDB" id="2016285at2759"/>
<dbReference type="STRING" id="98765.A0A2R6PMV4"/>
<dbReference type="Pfam" id="PF01564">
    <property type="entry name" value="Spermine_synth"/>
    <property type="match status" value="1"/>
</dbReference>
<proteinExistence type="predicted"/>
<dbReference type="AlphaFoldDB" id="A0A2R6PMV4"/>
<evidence type="ECO:0000256" key="2">
    <source>
        <dbReference type="SAM" id="Phobius"/>
    </source>
</evidence>
<evidence type="ECO:0008006" key="5">
    <source>
        <dbReference type="Google" id="ProtNLM"/>
    </source>
</evidence>
<dbReference type="PANTHER" id="PTHR43317:SF1">
    <property type="entry name" value="THERMOSPERMINE SYNTHASE ACAULIS5"/>
    <property type="match status" value="1"/>
</dbReference>
<dbReference type="CDD" id="cd02440">
    <property type="entry name" value="AdoMet_MTases"/>
    <property type="match status" value="1"/>
</dbReference>
<feature type="transmembrane region" description="Helical" evidence="2">
    <location>
        <begin position="20"/>
        <end position="38"/>
    </location>
</feature>
<dbReference type="Gene3D" id="3.40.50.150">
    <property type="entry name" value="Vaccinia Virus protein VP39"/>
    <property type="match status" value="1"/>
</dbReference>
<feature type="transmembrane region" description="Helical" evidence="2">
    <location>
        <begin position="105"/>
        <end position="126"/>
    </location>
</feature>
<gene>
    <name evidence="3" type="ORF">PHLCEN_2v4618</name>
</gene>
<protein>
    <recommendedName>
        <fullName evidence="5">Spermidine synthase</fullName>
    </recommendedName>
</protein>
<dbReference type="GO" id="GO:0006596">
    <property type="term" value="P:polyamine biosynthetic process"/>
    <property type="evidence" value="ECO:0007669"/>
    <property type="project" value="UniProtKB-KW"/>
</dbReference>
<keyword evidence="2" id="KW-1133">Transmembrane helix</keyword>
<dbReference type="InterPro" id="IPR029063">
    <property type="entry name" value="SAM-dependent_MTases_sf"/>
</dbReference>
<accession>A0A2R6PMV4</accession>
<dbReference type="SUPFAM" id="SSF53335">
    <property type="entry name" value="S-adenosyl-L-methionine-dependent methyltransferases"/>
    <property type="match status" value="1"/>
</dbReference>
<keyword evidence="4" id="KW-1185">Reference proteome</keyword>
<evidence type="ECO:0000313" key="3">
    <source>
        <dbReference type="EMBL" id="PSR93723.1"/>
    </source>
</evidence>
<keyword evidence="2" id="KW-0472">Membrane</keyword>
<keyword evidence="2" id="KW-0812">Transmembrane</keyword>
<dbReference type="PANTHER" id="PTHR43317">
    <property type="entry name" value="THERMOSPERMINE SYNTHASE ACAULIS5"/>
    <property type="match status" value="1"/>
</dbReference>
<organism evidence="3 4">
    <name type="scientific">Hermanssonia centrifuga</name>
    <dbReference type="NCBI Taxonomy" id="98765"/>
    <lineage>
        <taxon>Eukaryota</taxon>
        <taxon>Fungi</taxon>
        <taxon>Dikarya</taxon>
        <taxon>Basidiomycota</taxon>
        <taxon>Agaricomycotina</taxon>
        <taxon>Agaricomycetes</taxon>
        <taxon>Polyporales</taxon>
        <taxon>Meruliaceae</taxon>
        <taxon>Hermanssonia</taxon>
    </lineage>
</organism>
<feature type="transmembrane region" description="Helical" evidence="2">
    <location>
        <begin position="73"/>
        <end position="93"/>
    </location>
</feature>
<evidence type="ECO:0000313" key="4">
    <source>
        <dbReference type="Proteomes" id="UP000186601"/>
    </source>
</evidence>
<dbReference type="NCBIfam" id="NF037959">
    <property type="entry name" value="MFS_SpdSyn"/>
    <property type="match status" value="1"/>
</dbReference>
<feature type="transmembrane region" description="Helical" evidence="2">
    <location>
        <begin position="50"/>
        <end position="67"/>
    </location>
</feature>
<name>A0A2R6PMV4_9APHY</name>
<comment type="caution">
    <text evidence="3">The sequence shown here is derived from an EMBL/GenBank/DDBJ whole genome shotgun (WGS) entry which is preliminary data.</text>
</comment>
<dbReference type="Proteomes" id="UP000186601">
    <property type="component" value="Unassembled WGS sequence"/>
</dbReference>
<dbReference type="EMBL" id="MLYV02000468">
    <property type="protein sequence ID" value="PSR93723.1"/>
    <property type="molecule type" value="Genomic_DNA"/>
</dbReference>
<keyword evidence="1" id="KW-0620">Polyamine biosynthesis</keyword>
<evidence type="ECO:0000256" key="1">
    <source>
        <dbReference type="ARBA" id="ARBA00023115"/>
    </source>
</evidence>
<reference evidence="3 4" key="1">
    <citation type="submission" date="2018-02" db="EMBL/GenBank/DDBJ databases">
        <title>Genome sequence of the basidiomycete white-rot fungus Phlebia centrifuga.</title>
        <authorList>
            <person name="Granchi Z."/>
            <person name="Peng M."/>
            <person name="de Vries R.P."/>
            <person name="Hilden K."/>
            <person name="Makela M.R."/>
            <person name="Grigoriev I."/>
            <person name="Riley R."/>
        </authorList>
    </citation>
    <scope>NUCLEOTIDE SEQUENCE [LARGE SCALE GENOMIC DNA]</scope>
    <source>
        <strain evidence="3 4">FBCC195</strain>
    </source>
</reference>